<dbReference type="EMBL" id="BOOC01000040">
    <property type="protein sequence ID" value="GIH43540.1"/>
    <property type="molecule type" value="Genomic_DNA"/>
</dbReference>
<name>A0ABQ4G911_9ACTN</name>
<organism evidence="2 3">
    <name type="scientific">Microbispora corallina</name>
    <dbReference type="NCBI Taxonomy" id="83302"/>
    <lineage>
        <taxon>Bacteria</taxon>
        <taxon>Bacillati</taxon>
        <taxon>Actinomycetota</taxon>
        <taxon>Actinomycetes</taxon>
        <taxon>Streptosporangiales</taxon>
        <taxon>Streptosporangiaceae</taxon>
        <taxon>Microbispora</taxon>
    </lineage>
</organism>
<dbReference type="Gene3D" id="1.10.3300.10">
    <property type="entry name" value="Jann2411-like domain"/>
    <property type="match status" value="1"/>
</dbReference>
<dbReference type="Pfam" id="PF07336">
    <property type="entry name" value="ABATE"/>
    <property type="match status" value="1"/>
</dbReference>
<dbReference type="Pfam" id="PF11706">
    <property type="entry name" value="zf-CGNR"/>
    <property type="match status" value="1"/>
</dbReference>
<keyword evidence="3" id="KW-1185">Reference proteome</keyword>
<dbReference type="InterPro" id="IPR010852">
    <property type="entry name" value="ABATE"/>
</dbReference>
<dbReference type="PANTHER" id="PTHR35525">
    <property type="entry name" value="BLL6575 PROTEIN"/>
    <property type="match status" value="1"/>
</dbReference>
<dbReference type="PANTHER" id="PTHR35525:SF3">
    <property type="entry name" value="BLL6575 PROTEIN"/>
    <property type="match status" value="1"/>
</dbReference>
<sequence length="187" mass="20150">MFTFWSGNLALDFAGTVGHRETEPVEMIGTPDLLAAWAVAAGLLDEPPAVDAEGRDRAVRLREAVYRLGVGPLRGRRPAEADVDLVNALAAEPPVAPRLVPHAAGLRVSRTGDLDAVLATIARSAAELFGGPDAARIRQCERTVCTRLYVDTSRGGSRRWCDMRECGNREKAAAFRSRHRAPGGPVR</sequence>
<evidence type="ECO:0000313" key="3">
    <source>
        <dbReference type="Proteomes" id="UP000603904"/>
    </source>
</evidence>
<proteinExistence type="predicted"/>
<evidence type="ECO:0000259" key="1">
    <source>
        <dbReference type="Pfam" id="PF11706"/>
    </source>
</evidence>
<reference evidence="2 3" key="1">
    <citation type="submission" date="2021-01" db="EMBL/GenBank/DDBJ databases">
        <title>Whole genome shotgun sequence of Microbispora corallina NBRC 16416.</title>
        <authorList>
            <person name="Komaki H."/>
            <person name="Tamura T."/>
        </authorList>
    </citation>
    <scope>NUCLEOTIDE SEQUENCE [LARGE SCALE GENOMIC DNA]</scope>
    <source>
        <strain evidence="2 3">NBRC 16416</strain>
    </source>
</reference>
<comment type="caution">
    <text evidence="2">The sequence shown here is derived from an EMBL/GenBank/DDBJ whole genome shotgun (WGS) entry which is preliminary data.</text>
</comment>
<accession>A0ABQ4G911</accession>
<dbReference type="RefSeq" id="WP_204060625.1">
    <property type="nucleotide sequence ID" value="NZ_BAAAGP010000023.1"/>
</dbReference>
<dbReference type="Proteomes" id="UP000603904">
    <property type="component" value="Unassembled WGS sequence"/>
</dbReference>
<dbReference type="SUPFAM" id="SSF160904">
    <property type="entry name" value="Jann2411-like"/>
    <property type="match status" value="1"/>
</dbReference>
<evidence type="ECO:0000313" key="2">
    <source>
        <dbReference type="EMBL" id="GIH43540.1"/>
    </source>
</evidence>
<dbReference type="InterPro" id="IPR021005">
    <property type="entry name" value="Znf_CGNR"/>
</dbReference>
<gene>
    <name evidence="2" type="ORF">Mco01_65400</name>
</gene>
<dbReference type="InterPro" id="IPR023286">
    <property type="entry name" value="ABATE_dom_sf"/>
</dbReference>
<protein>
    <recommendedName>
        <fullName evidence="1">Zinc finger CGNR domain-containing protein</fullName>
    </recommendedName>
</protein>
<feature type="domain" description="Zinc finger CGNR" evidence="1">
    <location>
        <begin position="136"/>
        <end position="179"/>
    </location>
</feature>